<dbReference type="CDD" id="cd06558">
    <property type="entry name" value="crotonase-like"/>
    <property type="match status" value="1"/>
</dbReference>
<evidence type="ECO:0000256" key="2">
    <source>
        <dbReference type="ARBA" id="ARBA00023140"/>
    </source>
</evidence>
<dbReference type="RefSeq" id="WP_016939192.1">
    <property type="nucleotide sequence ID" value="NZ_CP014783.1"/>
</dbReference>
<sequence>MNPMIDVQETEPGIVQVTMQDTAGKNGLSEEFVRELHRVFQDINAHPSYKTVLLTGYGNYFCTGGTQEGLLTIQSGKLQFTDLKLHSLLLDCRIPVISVMQGHAIGAGFTIGLSSDFVILSRESFYSCNYMKYGFTPGMGATYIVPEKLGIVLGEEMLFTAANFSGAALEKRGVPFEVLPKKDVLQRGRELARLLADKPRASLVALKTNVTARIKRELTKAVEEEVNMHEATFHLPEVKERISRLYGS</sequence>
<accession>A0A1S6KMD3</accession>
<dbReference type="SUPFAM" id="SSF52096">
    <property type="entry name" value="ClpP/crotonase"/>
    <property type="match status" value="1"/>
</dbReference>
<dbReference type="GO" id="GO:0004165">
    <property type="term" value="F:delta(3)-delta(2)-enoyl-CoA isomerase activity"/>
    <property type="evidence" value="ECO:0007669"/>
    <property type="project" value="UniProtKB-ARBA"/>
</dbReference>
<protein>
    <submittedName>
        <fullName evidence="5">Difficidin polyketide synthase</fullName>
    </submittedName>
</protein>
<dbReference type="PROSITE" id="PS00166">
    <property type="entry name" value="ENOYL_COA_HYDRATASE"/>
    <property type="match status" value="1"/>
</dbReference>
<keyword evidence="2" id="KW-0576">Peroxisome</keyword>
<dbReference type="GeneID" id="76429006"/>
<dbReference type="NCBIfam" id="NF005496">
    <property type="entry name" value="PRK07110.1"/>
    <property type="match status" value="1"/>
</dbReference>
<dbReference type="InterPro" id="IPR051053">
    <property type="entry name" value="ECH/Chromodomain_protein"/>
</dbReference>
<dbReference type="EMBL" id="KY358222">
    <property type="protein sequence ID" value="AQT19733.1"/>
    <property type="molecule type" value="Genomic_DNA"/>
</dbReference>
<dbReference type="InterPro" id="IPR018376">
    <property type="entry name" value="Enoyl-CoA_hyd/isom_CS"/>
</dbReference>
<keyword evidence="3" id="KW-0413">Isomerase</keyword>
<dbReference type="Gene3D" id="6.20.390.20">
    <property type="match status" value="1"/>
</dbReference>
<evidence type="ECO:0000313" key="5">
    <source>
        <dbReference type="EMBL" id="AQT19733.1"/>
    </source>
</evidence>
<evidence type="ECO:0000256" key="4">
    <source>
        <dbReference type="RuleBase" id="RU003707"/>
    </source>
</evidence>
<dbReference type="PANTHER" id="PTHR43684:SF1">
    <property type="entry name" value="ENOYL-COA DELTA ISOMERASE 2"/>
    <property type="match status" value="1"/>
</dbReference>
<proteinExistence type="inferred from homology"/>
<dbReference type="Pfam" id="PF00378">
    <property type="entry name" value="ECH_1"/>
    <property type="match status" value="1"/>
</dbReference>
<organism evidence="5">
    <name type="scientific">Bacillus amyloliquefaciens</name>
    <name type="common">Bacillus velezensis</name>
    <dbReference type="NCBI Taxonomy" id="1390"/>
    <lineage>
        <taxon>Bacteria</taxon>
        <taxon>Bacillati</taxon>
        <taxon>Bacillota</taxon>
        <taxon>Bacilli</taxon>
        <taxon>Bacillales</taxon>
        <taxon>Bacillaceae</taxon>
        <taxon>Bacillus</taxon>
        <taxon>Bacillus amyloliquefaciens group</taxon>
    </lineage>
</organism>
<name>A0A1S6KMD3_BACAM</name>
<gene>
    <name evidence="5" type="primary">dfnM</name>
</gene>
<dbReference type="Gene3D" id="3.90.226.10">
    <property type="entry name" value="2-enoyl-CoA Hydratase, Chain A, domain 1"/>
    <property type="match status" value="1"/>
</dbReference>
<dbReference type="AlphaFoldDB" id="A0A1S6KMD3"/>
<evidence type="ECO:0000256" key="1">
    <source>
        <dbReference type="ARBA" id="ARBA00004275"/>
    </source>
</evidence>
<dbReference type="InterPro" id="IPR029045">
    <property type="entry name" value="ClpP/crotonase-like_dom_sf"/>
</dbReference>
<reference evidence="5" key="1">
    <citation type="submission" date="2016-12" db="EMBL/GenBank/DDBJ databases">
        <title>Antibiotics of Bacillus amyloliquefaciens SYBC H47.</title>
        <authorList>
            <person name="Li X."/>
        </authorList>
    </citation>
    <scope>NUCLEOTIDE SEQUENCE</scope>
    <source>
        <strain evidence="5">SYBC H47</strain>
    </source>
</reference>
<comment type="similarity">
    <text evidence="4">Belongs to the enoyl-CoA hydratase/isomerase family.</text>
</comment>
<comment type="subcellular location">
    <subcellularLocation>
        <location evidence="1">Peroxisome</location>
    </subcellularLocation>
</comment>
<evidence type="ECO:0000256" key="3">
    <source>
        <dbReference type="ARBA" id="ARBA00023235"/>
    </source>
</evidence>
<dbReference type="InterPro" id="IPR001753">
    <property type="entry name" value="Enoyl-CoA_hydra/iso"/>
</dbReference>
<dbReference type="PANTHER" id="PTHR43684">
    <property type="match status" value="1"/>
</dbReference>